<organism evidence="2 3">
    <name type="scientific">Streptacidiphilus monticola</name>
    <dbReference type="NCBI Taxonomy" id="2161674"/>
    <lineage>
        <taxon>Bacteria</taxon>
        <taxon>Bacillati</taxon>
        <taxon>Actinomycetota</taxon>
        <taxon>Actinomycetes</taxon>
        <taxon>Kitasatosporales</taxon>
        <taxon>Streptomycetaceae</taxon>
        <taxon>Streptacidiphilus</taxon>
    </lineage>
</organism>
<evidence type="ECO:0000256" key="1">
    <source>
        <dbReference type="SAM" id="MobiDB-lite"/>
    </source>
</evidence>
<evidence type="ECO:0000313" key="3">
    <source>
        <dbReference type="Proteomes" id="UP001596174"/>
    </source>
</evidence>
<evidence type="ECO:0000313" key="2">
    <source>
        <dbReference type="EMBL" id="MFC5906380.1"/>
    </source>
</evidence>
<gene>
    <name evidence="2" type="ORF">ACFP3V_03995</name>
</gene>
<reference evidence="3" key="1">
    <citation type="journal article" date="2019" name="Int. J. Syst. Evol. Microbiol.">
        <title>The Global Catalogue of Microorganisms (GCM) 10K type strain sequencing project: providing services to taxonomists for standard genome sequencing and annotation.</title>
        <authorList>
            <consortium name="The Broad Institute Genomics Platform"/>
            <consortium name="The Broad Institute Genome Sequencing Center for Infectious Disease"/>
            <person name="Wu L."/>
            <person name="Ma J."/>
        </authorList>
    </citation>
    <scope>NUCLEOTIDE SEQUENCE [LARGE SCALE GENOMIC DNA]</scope>
    <source>
        <strain evidence="3">JCM 4816</strain>
    </source>
</reference>
<keyword evidence="3" id="KW-1185">Reference proteome</keyword>
<comment type="caution">
    <text evidence="2">The sequence shown here is derived from an EMBL/GenBank/DDBJ whole genome shotgun (WGS) entry which is preliminary data.</text>
</comment>
<evidence type="ECO:0008006" key="4">
    <source>
        <dbReference type="Google" id="ProtNLM"/>
    </source>
</evidence>
<dbReference type="EMBL" id="JBHSQJ010000011">
    <property type="protein sequence ID" value="MFC5906380.1"/>
    <property type="molecule type" value="Genomic_DNA"/>
</dbReference>
<dbReference type="RefSeq" id="WP_380579735.1">
    <property type="nucleotide sequence ID" value="NZ_JBHSQJ010000011.1"/>
</dbReference>
<dbReference type="Proteomes" id="UP001596174">
    <property type="component" value="Unassembled WGS sequence"/>
</dbReference>
<proteinExistence type="predicted"/>
<protein>
    <recommendedName>
        <fullName evidence="4">Conjugal transfer protein</fullName>
    </recommendedName>
</protein>
<feature type="region of interest" description="Disordered" evidence="1">
    <location>
        <begin position="105"/>
        <end position="128"/>
    </location>
</feature>
<sequence>MVPASPLAQTVAAFAQALLAGSGDLTPLLSPGAHLDPITAPPYAQVQVVQVTADRAGLDGHVPADGTTARVLVQLTATDHAGTAWPYTYALTLRTRAGRWEVAAVDPTPQQAAQPAGRPAASPAPSGS</sequence>
<name>A0ABW1FVA7_9ACTN</name>
<accession>A0ABW1FVA7</accession>